<reference evidence="2 3" key="1">
    <citation type="submission" date="2023-07" db="EMBL/GenBank/DDBJ databases">
        <title>Genomic Encyclopedia of Type Strains, Phase IV (KMG-IV): sequencing the most valuable type-strain genomes for metagenomic binning, comparative biology and taxonomic classification.</title>
        <authorList>
            <person name="Goeker M."/>
        </authorList>
    </citation>
    <scope>NUCLEOTIDE SEQUENCE [LARGE SCALE GENOMIC DNA]</scope>
    <source>
        <strain evidence="2 3">DSM 16460</strain>
    </source>
</reference>
<comment type="caution">
    <text evidence="2">The sequence shown here is derived from an EMBL/GenBank/DDBJ whole genome shotgun (WGS) entry which is preliminary data.</text>
</comment>
<sequence length="157" mass="17304">MADIQSVYSSDGENIYGRLEKGDDLLEGILEVCDSHGISAGSFSCIGSLEKVGILQIGEKDGDIGYTEPIYINKPVEILSGTGFIGRDLEGEMDIHFHGLFVDINGQISGGHFIRGKNPTLVTMEFIVHTAKDVNLQRKTDESWNLPVFQFFQGDDY</sequence>
<gene>
    <name evidence="2" type="ORF">J2S77_000076</name>
</gene>
<dbReference type="Proteomes" id="UP001224359">
    <property type="component" value="Unassembled WGS sequence"/>
</dbReference>
<keyword evidence="3" id="KW-1185">Reference proteome</keyword>
<evidence type="ECO:0000313" key="3">
    <source>
        <dbReference type="Proteomes" id="UP001224359"/>
    </source>
</evidence>
<organism evidence="2 3">
    <name type="scientific">Alkalibacillus salilacus</name>
    <dbReference type="NCBI Taxonomy" id="284582"/>
    <lineage>
        <taxon>Bacteria</taxon>
        <taxon>Bacillati</taxon>
        <taxon>Bacillota</taxon>
        <taxon>Bacilli</taxon>
        <taxon>Bacillales</taxon>
        <taxon>Bacillaceae</taxon>
        <taxon>Alkalibacillus</taxon>
    </lineage>
</organism>
<dbReference type="PANTHER" id="PTHR34988:SF1">
    <property type="entry name" value="DNA-BINDING PROTEIN"/>
    <property type="match status" value="1"/>
</dbReference>
<dbReference type="SUPFAM" id="SSF117856">
    <property type="entry name" value="AF0104/ALDC/Ptd012-like"/>
    <property type="match status" value="1"/>
</dbReference>
<protein>
    <submittedName>
        <fullName evidence="2">DNA-binding protein with PD1-like motif</fullName>
    </submittedName>
</protein>
<evidence type="ECO:0000313" key="2">
    <source>
        <dbReference type="EMBL" id="MDQ0158126.1"/>
    </source>
</evidence>
<dbReference type="CDD" id="cd11378">
    <property type="entry name" value="DUF296"/>
    <property type="match status" value="1"/>
</dbReference>
<evidence type="ECO:0000259" key="1">
    <source>
        <dbReference type="PROSITE" id="PS51742"/>
    </source>
</evidence>
<dbReference type="Gene3D" id="3.30.1330.80">
    <property type="entry name" value="Hypothetical protein, similar to alpha- acetolactate decarboxylase, domain 2"/>
    <property type="match status" value="1"/>
</dbReference>
<dbReference type="PROSITE" id="PS51742">
    <property type="entry name" value="PPC"/>
    <property type="match status" value="1"/>
</dbReference>
<accession>A0ABT9VAZ1</accession>
<feature type="domain" description="PPC" evidence="1">
    <location>
        <begin position="9"/>
        <end position="152"/>
    </location>
</feature>
<dbReference type="PANTHER" id="PTHR34988">
    <property type="entry name" value="PROTEIN, PUTATIVE-RELATED"/>
    <property type="match status" value="1"/>
</dbReference>
<dbReference type="EMBL" id="JAUSTQ010000001">
    <property type="protein sequence ID" value="MDQ0158126.1"/>
    <property type="molecule type" value="Genomic_DNA"/>
</dbReference>
<proteinExistence type="predicted"/>
<dbReference type="InterPro" id="IPR005175">
    <property type="entry name" value="PPC_dom"/>
</dbReference>
<name>A0ABT9VAZ1_9BACI</name>
<dbReference type="RefSeq" id="WP_306973592.1">
    <property type="nucleotide sequence ID" value="NZ_JAUSTQ010000001.1"/>
</dbReference>
<dbReference type="Pfam" id="PF03479">
    <property type="entry name" value="PCC"/>
    <property type="match status" value="1"/>
</dbReference>